<dbReference type="InterPro" id="IPR051443">
    <property type="entry name" value="XLR/SYCP3"/>
</dbReference>
<dbReference type="PANTHER" id="PTHR19368">
    <property type="entry name" value="XLR/SCP3/FAM9"/>
    <property type="match status" value="1"/>
</dbReference>
<keyword evidence="6" id="KW-1185">Reference proteome</keyword>
<evidence type="ECO:0000256" key="2">
    <source>
        <dbReference type="SAM" id="Coils"/>
    </source>
</evidence>
<organism evidence="5 6">
    <name type="scientific">Felis catus</name>
    <name type="common">Cat</name>
    <name type="synonym">Felis silvestris catus</name>
    <dbReference type="NCBI Taxonomy" id="9685"/>
    <lineage>
        <taxon>Eukaryota</taxon>
        <taxon>Metazoa</taxon>
        <taxon>Chordata</taxon>
        <taxon>Craniata</taxon>
        <taxon>Vertebrata</taxon>
        <taxon>Euteleostomi</taxon>
        <taxon>Mammalia</taxon>
        <taxon>Eutheria</taxon>
        <taxon>Laurasiatheria</taxon>
        <taxon>Carnivora</taxon>
        <taxon>Feliformia</taxon>
        <taxon>Felidae</taxon>
        <taxon>Felinae</taxon>
        <taxon>Felis</taxon>
    </lineage>
</organism>
<evidence type="ECO:0000313" key="5">
    <source>
        <dbReference type="Ensembl" id="ENSFCTP00005001345.1"/>
    </source>
</evidence>
<sequence length="278" mass="32167">MVAAAVLTSMLMSPRSPTGIRQDNTGREQVQESCLYLGRHLGMAPPRRKRLRRAAKAPVEAPAMAANDFWGQERRDLSGPEAVPEGNNPVPDKPGENSPSAGTFEDDVGNEVQKMQERLGVDIKQPLLTKRKMFEMGTKASIKTTNETSEHVWKLQQEQRQNLHLKYSQQFLTLFWEWNVDMQKAQKQQEKLASMFQEQRKVLQQARAVQNQRLQKIKNLYVQFLESMQDLEKDHERLLTDEQSAVREEMTKLQNKIMMEVQQQELAIVEKYLQSLLF</sequence>
<evidence type="ECO:0000313" key="6">
    <source>
        <dbReference type="Proteomes" id="UP000823872"/>
    </source>
</evidence>
<protein>
    <recommendedName>
        <fullName evidence="4">XLR/SYCP3/FAM9 domain-containing protein</fullName>
    </recommendedName>
</protein>
<keyword evidence="2" id="KW-0175">Coiled coil</keyword>
<accession>A0ABI7VT15</accession>
<dbReference type="Ensembl" id="ENSFCTT00005002332.1">
    <property type="protein sequence ID" value="ENSFCTP00005001345.1"/>
    <property type="gene ID" value="ENSFCTG00005000879.1"/>
</dbReference>
<dbReference type="PANTHER" id="PTHR19368:SF18">
    <property type="entry name" value="XLR_SYCP3_FAM9 DOMAIN-CONTAINING PROTEIN"/>
    <property type="match status" value="1"/>
</dbReference>
<reference evidence="6" key="1">
    <citation type="submission" date="2021-02" db="EMBL/GenBank/DDBJ databases">
        <title>Safari Cat Assemblies.</title>
        <authorList>
            <person name="Bredemeyer K.R."/>
            <person name="Murphy W.J."/>
        </authorList>
    </citation>
    <scope>NUCLEOTIDE SEQUENCE [LARGE SCALE GENOMIC DNA]</scope>
</reference>
<name>A0ABI7VT15_FELCA</name>
<evidence type="ECO:0000256" key="3">
    <source>
        <dbReference type="SAM" id="MobiDB-lite"/>
    </source>
</evidence>
<dbReference type="GeneTree" id="ENSGT00390000000062"/>
<feature type="domain" description="XLR/SYCP3/FAM9" evidence="4">
    <location>
        <begin position="127"/>
        <end position="256"/>
    </location>
</feature>
<evidence type="ECO:0000256" key="1">
    <source>
        <dbReference type="ARBA" id="ARBA00010283"/>
    </source>
</evidence>
<dbReference type="InterPro" id="IPR006888">
    <property type="entry name" value="XLR/SYCP3/FAM9_dom"/>
</dbReference>
<feature type="coiled-coil region" evidence="2">
    <location>
        <begin position="214"/>
        <end position="248"/>
    </location>
</feature>
<evidence type="ECO:0000259" key="4">
    <source>
        <dbReference type="Pfam" id="PF04803"/>
    </source>
</evidence>
<dbReference type="Proteomes" id="UP000823872">
    <property type="component" value="Unassembled WGS sequence"/>
</dbReference>
<proteinExistence type="inferred from homology"/>
<feature type="region of interest" description="Disordered" evidence="3">
    <location>
        <begin position="7"/>
        <end position="27"/>
    </location>
</feature>
<feature type="region of interest" description="Disordered" evidence="3">
    <location>
        <begin position="76"/>
        <end position="106"/>
    </location>
</feature>
<reference evidence="5" key="2">
    <citation type="submission" date="2025-08" db="UniProtKB">
        <authorList>
            <consortium name="Ensembl"/>
        </authorList>
    </citation>
    <scope>IDENTIFICATION</scope>
    <source>
        <strain evidence="5">breed Abyssinian</strain>
    </source>
</reference>
<comment type="similarity">
    <text evidence="1">Belongs to the XLR/SYCP3 family.</text>
</comment>
<reference evidence="5" key="3">
    <citation type="submission" date="2025-09" db="UniProtKB">
        <authorList>
            <consortium name="Ensembl"/>
        </authorList>
    </citation>
    <scope>IDENTIFICATION</scope>
    <source>
        <strain evidence="5">breed Abyssinian</strain>
    </source>
</reference>
<gene>
    <name evidence="5" type="primary">LXN</name>
</gene>
<dbReference type="Pfam" id="PF04803">
    <property type="entry name" value="Cor1"/>
    <property type="match status" value="1"/>
</dbReference>